<protein>
    <recommendedName>
        <fullName evidence="6">Ribosome-binding ATPase YchF</fullName>
    </recommendedName>
</protein>
<reference evidence="10 11" key="2">
    <citation type="journal article" date="2010" name="Stand. Genomic Sci.">
        <title>Complete genome sequence of Syntrophothermus lipocalidus type strain (TGB-C1).</title>
        <authorList>
            <person name="Djao O.D."/>
            <person name="Zhang X."/>
            <person name="Lucas S."/>
            <person name="Lapidus A."/>
            <person name="Del Rio T.G."/>
            <person name="Nolan M."/>
            <person name="Tice H."/>
            <person name="Cheng J.F."/>
            <person name="Han C."/>
            <person name="Tapia R."/>
            <person name="Goodwin L."/>
            <person name="Pitluck S."/>
            <person name="Liolios K."/>
            <person name="Ivanova N."/>
            <person name="Mavromatis K."/>
            <person name="Mikhailova N."/>
            <person name="Ovchinnikova G."/>
            <person name="Pati A."/>
            <person name="Brambilla E."/>
            <person name="Chen A."/>
            <person name="Palaniappan K."/>
            <person name="Land M."/>
            <person name="Hauser L."/>
            <person name="Chang Y.J."/>
            <person name="Jeffries C.D."/>
            <person name="Rohde M."/>
            <person name="Sikorski J."/>
            <person name="Spring S."/>
            <person name="Goker M."/>
            <person name="Detter J.C."/>
            <person name="Woyke T."/>
            <person name="Bristow J."/>
            <person name="Eisen J.A."/>
            <person name="Markowitz V."/>
            <person name="Hugenholtz P."/>
            <person name="Kyrpides N.C."/>
            <person name="Klenk H.P."/>
        </authorList>
    </citation>
    <scope>NUCLEOTIDE SEQUENCE [LARGE SCALE GENOMIC DNA]</scope>
    <source>
        <strain evidence="11">DSM 12680 / TGB-C1</strain>
    </source>
</reference>
<dbReference type="eggNOG" id="COG0012">
    <property type="taxonomic scope" value="Bacteria"/>
</dbReference>
<dbReference type="PANTHER" id="PTHR23305">
    <property type="entry name" value="OBG GTPASE FAMILY"/>
    <property type="match status" value="1"/>
</dbReference>
<dbReference type="Gene3D" id="1.10.150.300">
    <property type="entry name" value="TGS-like domain"/>
    <property type="match status" value="1"/>
</dbReference>
<keyword evidence="4 6" id="KW-0067">ATP-binding</keyword>
<dbReference type="InterPro" id="IPR023192">
    <property type="entry name" value="TGS-like_dom_sf"/>
</dbReference>
<dbReference type="InterPro" id="IPR027417">
    <property type="entry name" value="P-loop_NTPase"/>
</dbReference>
<dbReference type="Gene3D" id="3.40.50.300">
    <property type="entry name" value="P-loop containing nucleotide triphosphate hydrolases"/>
    <property type="match status" value="1"/>
</dbReference>
<evidence type="ECO:0000256" key="1">
    <source>
        <dbReference type="ARBA" id="ARBA00001946"/>
    </source>
</evidence>
<organism evidence="10 11">
    <name type="scientific">Syntrophothermus lipocalidus (strain DSM 12680 / TGB-C1)</name>
    <dbReference type="NCBI Taxonomy" id="643648"/>
    <lineage>
        <taxon>Bacteria</taxon>
        <taxon>Bacillati</taxon>
        <taxon>Bacillota</taxon>
        <taxon>Clostridia</taxon>
        <taxon>Eubacteriales</taxon>
        <taxon>Syntrophomonadaceae</taxon>
        <taxon>Syntrophothermus</taxon>
    </lineage>
</organism>
<dbReference type="PRINTS" id="PR00326">
    <property type="entry name" value="GTP1OBG"/>
</dbReference>
<evidence type="ECO:0000256" key="2">
    <source>
        <dbReference type="ARBA" id="ARBA00022723"/>
    </source>
</evidence>
<dbReference type="Pfam" id="PF01926">
    <property type="entry name" value="MMR_HSR1"/>
    <property type="match status" value="1"/>
</dbReference>
<keyword evidence="11" id="KW-1185">Reference proteome</keyword>
<dbReference type="EMBL" id="CP002048">
    <property type="protein sequence ID" value="ADI01889.1"/>
    <property type="molecule type" value="Genomic_DNA"/>
</dbReference>
<dbReference type="HOGENOM" id="CLU_018395_0_1_9"/>
<evidence type="ECO:0000259" key="9">
    <source>
        <dbReference type="PROSITE" id="PS51880"/>
    </source>
</evidence>
<dbReference type="GO" id="GO:0046872">
    <property type="term" value="F:metal ion binding"/>
    <property type="evidence" value="ECO:0007669"/>
    <property type="project" value="UniProtKB-KW"/>
</dbReference>
<evidence type="ECO:0000256" key="4">
    <source>
        <dbReference type="ARBA" id="ARBA00022840"/>
    </source>
</evidence>
<proteinExistence type="inferred from homology"/>
<dbReference type="Proteomes" id="UP000000378">
    <property type="component" value="Chromosome"/>
</dbReference>
<evidence type="ECO:0000259" key="8">
    <source>
        <dbReference type="PROSITE" id="PS51710"/>
    </source>
</evidence>
<dbReference type="FunFam" id="1.10.150.300:FF:000001">
    <property type="entry name" value="Ribosome-binding ATPase YchF"/>
    <property type="match status" value="1"/>
</dbReference>
<dbReference type="GO" id="GO:0016887">
    <property type="term" value="F:ATP hydrolysis activity"/>
    <property type="evidence" value="ECO:0007669"/>
    <property type="project" value="UniProtKB-UniRule"/>
</dbReference>
<dbReference type="PANTHER" id="PTHR23305:SF18">
    <property type="entry name" value="OBG-TYPE G DOMAIN-CONTAINING PROTEIN"/>
    <property type="match status" value="1"/>
</dbReference>
<feature type="domain" description="TGS" evidence="9">
    <location>
        <begin position="267"/>
        <end position="350"/>
    </location>
</feature>
<dbReference type="KEGG" id="slp:Slip_1112"/>
<dbReference type="Gene3D" id="3.10.20.30">
    <property type="match status" value="1"/>
</dbReference>
<dbReference type="RefSeq" id="WP_013175291.1">
    <property type="nucleotide sequence ID" value="NC_014220.1"/>
</dbReference>
<dbReference type="AlphaFoldDB" id="D7CMF4"/>
<accession>D7CMF4</accession>
<dbReference type="InterPro" id="IPR031167">
    <property type="entry name" value="G_OBG"/>
</dbReference>
<feature type="coiled-coil region" evidence="7">
    <location>
        <begin position="128"/>
        <end position="162"/>
    </location>
</feature>
<dbReference type="GO" id="GO:0043023">
    <property type="term" value="F:ribosomal large subunit binding"/>
    <property type="evidence" value="ECO:0007669"/>
    <property type="project" value="UniProtKB-UniRule"/>
</dbReference>
<evidence type="ECO:0000256" key="3">
    <source>
        <dbReference type="ARBA" id="ARBA00022741"/>
    </source>
</evidence>
<dbReference type="PIRSF" id="PIRSF006641">
    <property type="entry name" value="CHP00092"/>
    <property type="match status" value="1"/>
</dbReference>
<feature type="domain" description="OBG-type G" evidence="8">
    <location>
        <begin position="85"/>
        <end position="245"/>
    </location>
</feature>
<keyword evidence="2" id="KW-0479">Metal-binding</keyword>
<dbReference type="GO" id="GO:0005525">
    <property type="term" value="F:GTP binding"/>
    <property type="evidence" value="ECO:0007669"/>
    <property type="project" value="InterPro"/>
</dbReference>
<dbReference type="InterPro" id="IPR004396">
    <property type="entry name" value="ATPase_YchF/OLA1"/>
</dbReference>
<evidence type="ECO:0000256" key="5">
    <source>
        <dbReference type="ARBA" id="ARBA00022842"/>
    </source>
</evidence>
<keyword evidence="3 6" id="KW-0547">Nucleotide-binding</keyword>
<dbReference type="InterPro" id="IPR006073">
    <property type="entry name" value="GTP-bd"/>
</dbReference>
<sequence>MQLGLVGLPQSGKTTLFQLLTEARGNGAYGARIEKAVVRVPDRRVDFLARLYQPRKTTYAQLEVIDIPGLVPGSEKEASVFLQSVRDTDALVHVVRAFADDNVPHLEGSIDPLRDLELIEYELLLADLDLVEKRIDRIKQGKKRNEAELNWLQRVKKMLEEETPISNITFSSEEQAWLRTYQFLTAKPILVALNLDEASFQDGIYPHKQEILDYVGRRGIPLVLISAKLESEIAELEGEERELFMRDMGISEPGIVRLAQAAYRLLGLISFFTVGEDEVKAWTIVQGTPARKAAGKIHSDIERGFIRAEVVKYEDLEACGTMARVREKGLFRLEGKDYLVQDGDIIHFRFNV</sequence>
<comment type="cofactor">
    <cofactor evidence="1">
        <name>Mg(2+)</name>
        <dbReference type="ChEBI" id="CHEBI:18420"/>
    </cofactor>
</comment>
<dbReference type="SUPFAM" id="SSF81271">
    <property type="entry name" value="TGS-like"/>
    <property type="match status" value="1"/>
</dbReference>
<gene>
    <name evidence="6" type="primary">ychF</name>
    <name evidence="10" type="ordered locus">Slip_1112</name>
</gene>
<dbReference type="PROSITE" id="PS51710">
    <property type="entry name" value="G_OBG"/>
    <property type="match status" value="1"/>
</dbReference>
<reference evidence="11" key="1">
    <citation type="journal article" date="2010" name="Stand. Genomic Sci.">
        <title>Complete genome sequence of Syntrophothermus lipocalidus type strain (TGB-C1T).</title>
        <authorList>
            <consortium name="US DOE Joint Genome Institute (JGI-PGF)"/>
            <person name="Djao O."/>
            <person name="Zhang X."/>
            <person name="Lucas S."/>
            <person name="Lapidus A."/>
            <person name="Glavina Del Rio T."/>
            <person name="Nolan M."/>
            <person name="Tice H."/>
            <person name="Cheng J."/>
            <person name="Han C."/>
            <person name="Tapia R."/>
            <person name="Goodwin L."/>
            <person name="Pitluck S."/>
            <person name="Liolios K."/>
            <person name="Ivanova N."/>
            <person name="Mavromatis K."/>
            <person name="Mikhailova N."/>
            <person name="Ovchinnikova G."/>
            <person name="Pati A."/>
            <person name="Brambilla E."/>
            <person name="Chen A."/>
            <person name="Palaniappan K."/>
            <person name="Land M."/>
            <person name="Hauser L."/>
            <person name="Chang Y."/>
            <person name="Jeffries C."/>
            <person name="Rohde M."/>
            <person name="Sikorski J."/>
            <person name="Spring S."/>
            <person name="Goker M."/>
            <person name="Detter J."/>
            <person name="Woyke T."/>
            <person name="Bristow J."/>
            <person name="Eisen J."/>
            <person name="Markowitz V."/>
            <person name="Hugenholtz P."/>
            <person name="Kyrpides N."/>
            <person name="Klenk H."/>
        </authorList>
    </citation>
    <scope>NUCLEOTIDE SEQUENCE [LARGE SCALE GENOMIC DNA]</scope>
    <source>
        <strain evidence="11">DSM 12680 / TGB-C1</strain>
    </source>
</reference>
<keyword evidence="5" id="KW-0460">Magnesium</keyword>
<dbReference type="STRING" id="643648.Slip_1112"/>
<dbReference type="PROSITE" id="PS51880">
    <property type="entry name" value="TGS"/>
    <property type="match status" value="1"/>
</dbReference>
<evidence type="ECO:0000313" key="11">
    <source>
        <dbReference type="Proteomes" id="UP000000378"/>
    </source>
</evidence>
<dbReference type="Pfam" id="PF06071">
    <property type="entry name" value="YchF-GTPase_C"/>
    <property type="match status" value="1"/>
</dbReference>
<comment type="caution">
    <text evidence="6">Lacks conserved residue(s) required for the propagation of feature annotation.</text>
</comment>
<dbReference type="OrthoDB" id="9807318at2"/>
<evidence type="ECO:0000313" key="10">
    <source>
        <dbReference type="EMBL" id="ADI01889.1"/>
    </source>
</evidence>
<comment type="function">
    <text evidence="6">ATPase that binds to both the 70S ribosome and the 50S ribosomal subunit in a nucleotide-independent manner.</text>
</comment>
<dbReference type="InterPro" id="IPR012675">
    <property type="entry name" value="Beta-grasp_dom_sf"/>
</dbReference>
<evidence type="ECO:0000256" key="7">
    <source>
        <dbReference type="SAM" id="Coils"/>
    </source>
</evidence>
<dbReference type="InterPro" id="IPR012676">
    <property type="entry name" value="TGS-like"/>
</dbReference>
<keyword evidence="7" id="KW-0175">Coiled coil</keyword>
<dbReference type="CDD" id="cd04867">
    <property type="entry name" value="TGS_YchF_OLA1"/>
    <property type="match status" value="1"/>
</dbReference>
<name>D7CMF4_SYNLT</name>
<evidence type="ECO:0000256" key="6">
    <source>
        <dbReference type="HAMAP-Rule" id="MF_00944"/>
    </source>
</evidence>
<dbReference type="SUPFAM" id="SSF52540">
    <property type="entry name" value="P-loop containing nucleoside triphosphate hydrolases"/>
    <property type="match status" value="1"/>
</dbReference>
<dbReference type="InterPro" id="IPR004095">
    <property type="entry name" value="TGS"/>
</dbReference>
<comment type="similarity">
    <text evidence="6">Belongs to the TRAFAC class OBG-HflX-like GTPase superfamily. OBG GTPase family. YchF/OLA1 subfamily.</text>
</comment>
<dbReference type="InterPro" id="IPR013029">
    <property type="entry name" value="YchF_C"/>
</dbReference>
<dbReference type="HAMAP" id="MF_00944">
    <property type="entry name" value="YchF_OLA1_ATPase"/>
    <property type="match status" value="1"/>
</dbReference>
<dbReference type="FunFam" id="3.10.20.30:FF:000001">
    <property type="entry name" value="Ribosome-binding ATPase YchF"/>
    <property type="match status" value="1"/>
</dbReference>
<dbReference type="NCBIfam" id="TIGR00092">
    <property type="entry name" value="redox-regulated ATPase YchF"/>
    <property type="match status" value="1"/>
</dbReference>
<dbReference type="GO" id="GO:0005737">
    <property type="term" value="C:cytoplasm"/>
    <property type="evidence" value="ECO:0007669"/>
    <property type="project" value="TreeGrafter"/>
</dbReference>
<dbReference type="GO" id="GO:0005524">
    <property type="term" value="F:ATP binding"/>
    <property type="evidence" value="ECO:0007669"/>
    <property type="project" value="UniProtKB-UniRule"/>
</dbReference>